<dbReference type="InterPro" id="IPR027379">
    <property type="entry name" value="CLS_N"/>
</dbReference>
<dbReference type="AlphaFoldDB" id="A0A9Q0AT74"/>
<evidence type="ECO:0000256" key="2">
    <source>
        <dbReference type="ARBA" id="ARBA00022475"/>
    </source>
</evidence>
<name>A0A9Q0AT74_9PEZI</name>
<feature type="chain" id="PRO_5040107916" description="Cardiolipin synthase N-terminal domain-containing protein" evidence="7">
    <location>
        <begin position="22"/>
        <end position="121"/>
    </location>
</feature>
<feature type="signal peptide" evidence="7">
    <location>
        <begin position="1"/>
        <end position="21"/>
    </location>
</feature>
<keyword evidence="2" id="KW-1003">Cell membrane</keyword>
<sequence>MRNAVFAQFLLQLCFALLAVAAPASDPAVGTAAHGNTWQYGTGGGILGFIVLVLDIIVFRESPSKQRHRRPIEVLKSDRPVSHKVLWCLVVFLFPIVGMVIYWLFSNRAAHNSRSGYEAVA</sequence>
<dbReference type="OrthoDB" id="5193244at2759"/>
<organism evidence="9 10">
    <name type="scientific">Colletotrichum abscissum</name>
    <dbReference type="NCBI Taxonomy" id="1671311"/>
    <lineage>
        <taxon>Eukaryota</taxon>
        <taxon>Fungi</taxon>
        <taxon>Dikarya</taxon>
        <taxon>Ascomycota</taxon>
        <taxon>Pezizomycotina</taxon>
        <taxon>Sordariomycetes</taxon>
        <taxon>Hypocreomycetidae</taxon>
        <taxon>Glomerellales</taxon>
        <taxon>Glomerellaceae</taxon>
        <taxon>Colletotrichum</taxon>
        <taxon>Colletotrichum acutatum species complex</taxon>
    </lineage>
</organism>
<proteinExistence type="predicted"/>
<evidence type="ECO:0000256" key="5">
    <source>
        <dbReference type="ARBA" id="ARBA00023136"/>
    </source>
</evidence>
<comment type="caution">
    <text evidence="9">The sequence shown here is derived from an EMBL/GenBank/DDBJ whole genome shotgun (WGS) entry which is preliminary data.</text>
</comment>
<feature type="transmembrane region" description="Helical" evidence="6">
    <location>
        <begin position="85"/>
        <end position="105"/>
    </location>
</feature>
<evidence type="ECO:0000256" key="3">
    <source>
        <dbReference type="ARBA" id="ARBA00022692"/>
    </source>
</evidence>
<gene>
    <name evidence="9" type="ORF">CABS02_14757</name>
</gene>
<evidence type="ECO:0000256" key="7">
    <source>
        <dbReference type="SAM" id="SignalP"/>
    </source>
</evidence>
<protein>
    <recommendedName>
        <fullName evidence="8">Cardiolipin synthase N-terminal domain-containing protein</fullName>
    </recommendedName>
</protein>
<keyword evidence="7" id="KW-0732">Signal</keyword>
<evidence type="ECO:0000313" key="9">
    <source>
        <dbReference type="EMBL" id="KAI3529719.1"/>
    </source>
</evidence>
<keyword evidence="10" id="KW-1185">Reference proteome</keyword>
<evidence type="ECO:0000256" key="6">
    <source>
        <dbReference type="SAM" id="Phobius"/>
    </source>
</evidence>
<accession>A0A9Q0AT74</accession>
<keyword evidence="3 6" id="KW-0812">Transmembrane</keyword>
<feature type="domain" description="Cardiolipin synthase N-terminal" evidence="8">
    <location>
        <begin position="73"/>
        <end position="106"/>
    </location>
</feature>
<comment type="subcellular location">
    <subcellularLocation>
        <location evidence="1">Cell membrane</location>
        <topology evidence="1">Multi-pass membrane protein</topology>
    </subcellularLocation>
</comment>
<dbReference type="EMBL" id="SDAQ01000220">
    <property type="protein sequence ID" value="KAI3529719.1"/>
    <property type="molecule type" value="Genomic_DNA"/>
</dbReference>
<dbReference type="Proteomes" id="UP001056436">
    <property type="component" value="Unassembled WGS sequence"/>
</dbReference>
<feature type="transmembrane region" description="Helical" evidence="6">
    <location>
        <begin position="37"/>
        <end position="59"/>
    </location>
</feature>
<dbReference type="GO" id="GO:0005886">
    <property type="term" value="C:plasma membrane"/>
    <property type="evidence" value="ECO:0007669"/>
    <property type="project" value="UniProtKB-SubCell"/>
</dbReference>
<evidence type="ECO:0000259" key="8">
    <source>
        <dbReference type="Pfam" id="PF13396"/>
    </source>
</evidence>
<dbReference type="Pfam" id="PF13396">
    <property type="entry name" value="PLDc_N"/>
    <property type="match status" value="1"/>
</dbReference>
<evidence type="ECO:0000256" key="4">
    <source>
        <dbReference type="ARBA" id="ARBA00022989"/>
    </source>
</evidence>
<evidence type="ECO:0000313" key="10">
    <source>
        <dbReference type="Proteomes" id="UP001056436"/>
    </source>
</evidence>
<reference evidence="9" key="1">
    <citation type="submission" date="2019-01" db="EMBL/GenBank/DDBJ databases">
        <title>Colletotrichum abscissum LGMF1257.</title>
        <authorList>
            <person name="Baroncelli R."/>
        </authorList>
    </citation>
    <scope>NUCLEOTIDE SEQUENCE</scope>
    <source>
        <strain evidence="9">Ca142</strain>
    </source>
</reference>
<keyword evidence="4 6" id="KW-1133">Transmembrane helix</keyword>
<keyword evidence="5 6" id="KW-0472">Membrane</keyword>
<evidence type="ECO:0000256" key="1">
    <source>
        <dbReference type="ARBA" id="ARBA00004651"/>
    </source>
</evidence>